<evidence type="ECO:0000313" key="4">
    <source>
        <dbReference type="Proteomes" id="UP001498421"/>
    </source>
</evidence>
<dbReference type="InterPro" id="IPR003959">
    <property type="entry name" value="ATPase_AAA_core"/>
</dbReference>
<dbReference type="Gene3D" id="3.40.50.300">
    <property type="entry name" value="P-loop containing nucleotide triphosphate hydrolases"/>
    <property type="match status" value="1"/>
</dbReference>
<feature type="region of interest" description="Disordered" evidence="1">
    <location>
        <begin position="18"/>
        <end position="37"/>
    </location>
</feature>
<sequence>MVSALLSPGADPLIIPSDLLTPYARDPPTGPQKDENEVEISPLTDWCTDETRTKLAKVADITQRYYLECATKIKKPSKKRRQIAKLKNAEGLLGVPYFLIGQSNAPILRFAEPSGHDKTELARQLGHLLSLDLEVVDCTIARHEMELFGPRAPYHGSRQGSPVNNFLAEHSGQRCIVVMDKFEKTAREIHQALLLPFDNGEYQDRRDHGEADCSNTIWILATNALDDEILDFCEQNEALFGENDEEKLQLTKKLSRELLDAFLRYFSAHYHKKLGARSLVAGAKKVERIVLDAYLDEDEEIRENEGLRDFIIDVQEFYRTPNPKASLLGSEKNARSEMLAWRGNKSLQL</sequence>
<dbReference type="EMBL" id="JAZAVK010000033">
    <property type="protein sequence ID" value="KAK7429007.1"/>
    <property type="molecule type" value="Genomic_DNA"/>
</dbReference>
<dbReference type="InterPro" id="IPR027417">
    <property type="entry name" value="P-loop_NTPase"/>
</dbReference>
<organism evidence="3 4">
    <name type="scientific">Neonectria magnoliae</name>
    <dbReference type="NCBI Taxonomy" id="2732573"/>
    <lineage>
        <taxon>Eukaryota</taxon>
        <taxon>Fungi</taxon>
        <taxon>Dikarya</taxon>
        <taxon>Ascomycota</taxon>
        <taxon>Pezizomycotina</taxon>
        <taxon>Sordariomycetes</taxon>
        <taxon>Hypocreomycetidae</taxon>
        <taxon>Hypocreales</taxon>
        <taxon>Nectriaceae</taxon>
        <taxon>Neonectria</taxon>
    </lineage>
</organism>
<comment type="caution">
    <text evidence="3">The sequence shown here is derived from an EMBL/GenBank/DDBJ whole genome shotgun (WGS) entry which is preliminary data.</text>
</comment>
<dbReference type="SUPFAM" id="SSF52540">
    <property type="entry name" value="P-loop containing nucleoside triphosphate hydrolases"/>
    <property type="match status" value="1"/>
</dbReference>
<accession>A0ABR1I7V3</accession>
<keyword evidence="4" id="KW-1185">Reference proteome</keyword>
<name>A0ABR1I7V3_9HYPO</name>
<gene>
    <name evidence="3" type="ORF">QQZ08_004414</name>
</gene>
<proteinExistence type="predicted"/>
<evidence type="ECO:0000256" key="1">
    <source>
        <dbReference type="SAM" id="MobiDB-lite"/>
    </source>
</evidence>
<evidence type="ECO:0000313" key="3">
    <source>
        <dbReference type="EMBL" id="KAK7429007.1"/>
    </source>
</evidence>
<dbReference type="Proteomes" id="UP001498421">
    <property type="component" value="Unassembled WGS sequence"/>
</dbReference>
<protein>
    <recommendedName>
        <fullName evidence="2">ATPase AAA-type core domain-containing protein</fullName>
    </recommendedName>
</protein>
<reference evidence="3 4" key="1">
    <citation type="journal article" date="2025" name="Microbiol. Resour. Announc.">
        <title>Draft genome sequences for Neonectria magnoliae and Neonectria punicea, canker pathogens of Liriodendron tulipifera and Acer saccharum in West Virginia.</title>
        <authorList>
            <person name="Petronek H.M."/>
            <person name="Kasson M.T."/>
            <person name="Metheny A.M."/>
            <person name="Stauder C.M."/>
            <person name="Lovett B."/>
            <person name="Lynch S.C."/>
            <person name="Garnas J.R."/>
            <person name="Kasson L.R."/>
            <person name="Stajich J.E."/>
        </authorList>
    </citation>
    <scope>NUCLEOTIDE SEQUENCE [LARGE SCALE GENOMIC DNA]</scope>
    <source>
        <strain evidence="3 4">NRRL 64651</strain>
    </source>
</reference>
<feature type="domain" description="ATPase AAA-type core" evidence="2">
    <location>
        <begin position="109"/>
        <end position="259"/>
    </location>
</feature>
<dbReference type="Pfam" id="PF07724">
    <property type="entry name" value="AAA_2"/>
    <property type="match status" value="1"/>
</dbReference>
<evidence type="ECO:0000259" key="2">
    <source>
        <dbReference type="Pfam" id="PF07724"/>
    </source>
</evidence>